<dbReference type="AlphaFoldDB" id="A0A9W6VJ36"/>
<evidence type="ECO:0000313" key="2">
    <source>
        <dbReference type="Proteomes" id="UP001165136"/>
    </source>
</evidence>
<organism evidence="1 2">
    <name type="scientific">Amycolatopsis taiwanensis</name>
    <dbReference type="NCBI Taxonomy" id="342230"/>
    <lineage>
        <taxon>Bacteria</taxon>
        <taxon>Bacillati</taxon>
        <taxon>Actinomycetota</taxon>
        <taxon>Actinomycetes</taxon>
        <taxon>Pseudonocardiales</taxon>
        <taxon>Pseudonocardiaceae</taxon>
        <taxon>Amycolatopsis</taxon>
    </lineage>
</organism>
<keyword evidence="2" id="KW-1185">Reference proteome</keyword>
<name>A0A9W6VJ36_9PSEU</name>
<gene>
    <name evidence="1" type="ORF">Atai01_56860</name>
</gene>
<proteinExistence type="predicted"/>
<comment type="caution">
    <text evidence="1">The sequence shown here is derived from an EMBL/GenBank/DDBJ whole genome shotgun (WGS) entry which is preliminary data.</text>
</comment>
<accession>A0A9W6VJ36</accession>
<dbReference type="EMBL" id="BSTI01000014">
    <property type="protein sequence ID" value="GLY69067.1"/>
    <property type="molecule type" value="Genomic_DNA"/>
</dbReference>
<evidence type="ECO:0000313" key="1">
    <source>
        <dbReference type="EMBL" id="GLY69067.1"/>
    </source>
</evidence>
<sequence length="103" mass="10507">MASAEVAAPRAPASAPARTAASAPIFSAPPTGPVIGSASASTKIGWALKSAFAFSQFVIRSQSFFSMLGNIPAIGYTRDVYSNPSSPARLASPGAAYFPPEML</sequence>
<dbReference type="Proteomes" id="UP001165136">
    <property type="component" value="Unassembled WGS sequence"/>
</dbReference>
<reference evidence="1" key="1">
    <citation type="submission" date="2023-03" db="EMBL/GenBank/DDBJ databases">
        <title>Amycolatopsis taiwanensis NBRC 103393.</title>
        <authorList>
            <person name="Ichikawa N."/>
            <person name="Sato H."/>
            <person name="Tonouchi N."/>
        </authorList>
    </citation>
    <scope>NUCLEOTIDE SEQUENCE</scope>
    <source>
        <strain evidence="1">NBRC 103393</strain>
    </source>
</reference>
<protein>
    <submittedName>
        <fullName evidence="1">Uncharacterized protein</fullName>
    </submittedName>
</protein>